<organism evidence="1 2">
    <name type="scientific">Eumeta variegata</name>
    <name type="common">Bagworm moth</name>
    <name type="synonym">Eumeta japonica</name>
    <dbReference type="NCBI Taxonomy" id="151549"/>
    <lineage>
        <taxon>Eukaryota</taxon>
        <taxon>Metazoa</taxon>
        <taxon>Ecdysozoa</taxon>
        <taxon>Arthropoda</taxon>
        <taxon>Hexapoda</taxon>
        <taxon>Insecta</taxon>
        <taxon>Pterygota</taxon>
        <taxon>Neoptera</taxon>
        <taxon>Endopterygota</taxon>
        <taxon>Lepidoptera</taxon>
        <taxon>Glossata</taxon>
        <taxon>Ditrysia</taxon>
        <taxon>Tineoidea</taxon>
        <taxon>Psychidae</taxon>
        <taxon>Oiketicinae</taxon>
        <taxon>Eumeta</taxon>
    </lineage>
</organism>
<evidence type="ECO:0000313" key="1">
    <source>
        <dbReference type="EMBL" id="GBP40751.1"/>
    </source>
</evidence>
<sequence>MWVRVLFVFELHSNSRLKPEQAKKKRIGVYSETQKRLDEGSCPRIEQVRTTRVLRALGPTDVGCHWLNKVDD</sequence>
<proteinExistence type="predicted"/>
<dbReference type="EMBL" id="BGZK01000387">
    <property type="protein sequence ID" value="GBP40751.1"/>
    <property type="molecule type" value="Genomic_DNA"/>
</dbReference>
<keyword evidence="2" id="KW-1185">Reference proteome</keyword>
<dbReference type="AlphaFoldDB" id="A0A4C1VQ17"/>
<dbReference type="Proteomes" id="UP000299102">
    <property type="component" value="Unassembled WGS sequence"/>
</dbReference>
<reference evidence="1 2" key="1">
    <citation type="journal article" date="2019" name="Commun. Biol.">
        <title>The bagworm genome reveals a unique fibroin gene that provides high tensile strength.</title>
        <authorList>
            <person name="Kono N."/>
            <person name="Nakamura H."/>
            <person name="Ohtoshi R."/>
            <person name="Tomita M."/>
            <person name="Numata K."/>
            <person name="Arakawa K."/>
        </authorList>
    </citation>
    <scope>NUCLEOTIDE SEQUENCE [LARGE SCALE GENOMIC DNA]</scope>
</reference>
<protein>
    <submittedName>
        <fullName evidence="1">Uncharacterized protein</fullName>
    </submittedName>
</protein>
<evidence type="ECO:0000313" key="2">
    <source>
        <dbReference type="Proteomes" id="UP000299102"/>
    </source>
</evidence>
<gene>
    <name evidence="1" type="ORF">EVAR_26414_1</name>
</gene>
<comment type="caution">
    <text evidence="1">The sequence shown here is derived from an EMBL/GenBank/DDBJ whole genome shotgun (WGS) entry which is preliminary data.</text>
</comment>
<accession>A0A4C1VQ17</accession>
<name>A0A4C1VQ17_EUMVA</name>